<sequence>MKAKLIIYILLTCIFTVSAQELKVTGFRAVPMDLSASTHMRRDANGTPCALVKVVLRAEGASFEGNVVGDTQFRTNEYWVYLTEGTKMLRIKHISAKPLMVKFSDYNVNGLQTKCTYEMDIELPAPIIPQENTLPANAPDIKKKAIDNDSVKITEVVET</sequence>
<evidence type="ECO:0000313" key="2">
    <source>
        <dbReference type="Proteomes" id="UP000305401"/>
    </source>
</evidence>
<proteinExistence type="predicted"/>
<evidence type="ECO:0000313" key="1">
    <source>
        <dbReference type="EMBL" id="THG39248.1"/>
    </source>
</evidence>
<protein>
    <submittedName>
        <fullName evidence="1">Uncharacterized protein</fullName>
    </submittedName>
</protein>
<keyword evidence="2" id="KW-1185">Reference proteome</keyword>
<gene>
    <name evidence="1" type="ORF">E5990_11260</name>
</gene>
<accession>A0AC61S2E7</accession>
<reference evidence="1" key="1">
    <citation type="submission" date="2019-04" db="EMBL/GenBank/DDBJ databases">
        <title>Microbes associate with the intestines of laboratory mice.</title>
        <authorList>
            <person name="Navarre W."/>
            <person name="Wong E."/>
            <person name="Huang K.C."/>
            <person name="Tropini C."/>
            <person name="Ng K."/>
            <person name="Yu B."/>
        </authorList>
    </citation>
    <scope>NUCLEOTIDE SEQUENCE</scope>
    <source>
        <strain evidence="1">NM86_A22</strain>
    </source>
</reference>
<organism evidence="1 2">
    <name type="scientific">Muribaculum caecicola</name>
    <dbReference type="NCBI Taxonomy" id="3038144"/>
    <lineage>
        <taxon>Bacteria</taxon>
        <taxon>Pseudomonadati</taxon>
        <taxon>Bacteroidota</taxon>
        <taxon>Bacteroidia</taxon>
        <taxon>Bacteroidales</taxon>
        <taxon>Muribaculaceae</taxon>
        <taxon>Muribaculum</taxon>
    </lineage>
</organism>
<dbReference type="Proteomes" id="UP000305401">
    <property type="component" value="Unassembled WGS sequence"/>
</dbReference>
<name>A0AC61S2E7_9BACT</name>
<dbReference type="EMBL" id="SSTG01000263">
    <property type="protein sequence ID" value="THG39248.1"/>
    <property type="molecule type" value="Genomic_DNA"/>
</dbReference>
<comment type="caution">
    <text evidence="1">The sequence shown here is derived from an EMBL/GenBank/DDBJ whole genome shotgun (WGS) entry which is preliminary data.</text>
</comment>